<dbReference type="Proteomes" id="UP000019184">
    <property type="component" value="Unassembled WGS sequence"/>
</dbReference>
<comment type="similarity">
    <text evidence="1 11">Belongs to the FliM family.</text>
</comment>
<dbReference type="SUPFAM" id="SSF103039">
    <property type="entry name" value="CheC-like"/>
    <property type="match status" value="1"/>
</dbReference>
<dbReference type="Gene3D" id="3.40.1550.10">
    <property type="entry name" value="CheC-like"/>
    <property type="match status" value="1"/>
</dbReference>
<dbReference type="GO" id="GO:0003774">
    <property type="term" value="F:cytoskeletal motor activity"/>
    <property type="evidence" value="ECO:0007669"/>
    <property type="project" value="InterPro"/>
</dbReference>
<dbReference type="InterPro" id="IPR001689">
    <property type="entry name" value="Flag_FliM"/>
</dbReference>
<keyword evidence="6 11" id="KW-0283">Flagellar rotation</keyword>
<dbReference type="EMBL" id="CBTK010000294">
    <property type="protein sequence ID" value="CDH47139.1"/>
    <property type="molecule type" value="Genomic_DNA"/>
</dbReference>
<keyword evidence="13" id="KW-0969">Cilium</keyword>
<feature type="domain" description="Flagellar motor switch protein FliN-like C-terminal" evidence="12">
    <location>
        <begin position="255"/>
        <end position="320"/>
    </location>
</feature>
<keyword evidence="13" id="KW-0966">Cell projection</keyword>
<evidence type="ECO:0000256" key="1">
    <source>
        <dbReference type="ARBA" id="ARBA00011049"/>
    </source>
</evidence>
<gene>
    <name evidence="13" type="primary">fliM</name>
    <name evidence="13" type="ORF">BN874_760003</name>
</gene>
<keyword evidence="4 11" id="KW-0145">Chemotaxis</keyword>
<evidence type="ECO:0000256" key="8">
    <source>
        <dbReference type="ARBA" id="ARBA00023143"/>
    </source>
</evidence>
<keyword evidence="13" id="KW-0282">Flagellum</keyword>
<dbReference type="GO" id="GO:0009425">
    <property type="term" value="C:bacterial-type flagellum basal body"/>
    <property type="evidence" value="ECO:0007669"/>
    <property type="project" value="UniProtKB-SubCell"/>
</dbReference>
<keyword evidence="7 11" id="KW-0472">Membrane</keyword>
<name>A0A7U7GF76_9GAMM</name>
<protein>
    <recommendedName>
        <fullName evidence="2 10">Flagellar motor switch protein FliM</fullName>
    </recommendedName>
</protein>
<accession>A0A7U7GF76</accession>
<keyword evidence="14" id="KW-1185">Reference proteome</keyword>
<evidence type="ECO:0000256" key="3">
    <source>
        <dbReference type="ARBA" id="ARBA00022475"/>
    </source>
</evidence>
<evidence type="ECO:0000256" key="9">
    <source>
        <dbReference type="ARBA" id="ARBA00025044"/>
    </source>
</evidence>
<organism evidence="13 14">
    <name type="scientific">Candidatus Contendobacter odensis Run_B_J11</name>
    <dbReference type="NCBI Taxonomy" id="1400861"/>
    <lineage>
        <taxon>Bacteria</taxon>
        <taxon>Pseudomonadati</taxon>
        <taxon>Pseudomonadota</taxon>
        <taxon>Gammaproteobacteria</taxon>
        <taxon>Candidatus Competibacteraceae</taxon>
        <taxon>Candidatus Contendibacter</taxon>
    </lineage>
</organism>
<keyword evidence="5 11" id="KW-0997">Cell inner membrane</keyword>
<dbReference type="InterPro" id="IPR001543">
    <property type="entry name" value="FliN-like_C"/>
</dbReference>
<dbReference type="AlphaFoldDB" id="A0A7U7GF76"/>
<dbReference type="SUPFAM" id="SSF101801">
    <property type="entry name" value="Surface presentation of antigens (SPOA)"/>
    <property type="match status" value="1"/>
</dbReference>
<dbReference type="NCBIfam" id="TIGR01397">
    <property type="entry name" value="fliM_switch"/>
    <property type="match status" value="1"/>
</dbReference>
<dbReference type="PIRSF" id="PIRSF002888">
    <property type="entry name" value="FliM"/>
    <property type="match status" value="1"/>
</dbReference>
<evidence type="ECO:0000256" key="2">
    <source>
        <dbReference type="ARBA" id="ARBA00021898"/>
    </source>
</evidence>
<evidence type="ECO:0000256" key="7">
    <source>
        <dbReference type="ARBA" id="ARBA00023136"/>
    </source>
</evidence>
<comment type="function">
    <text evidence="9 11">FliM is one of three proteins (FliG, FliN, FliM) that forms the rotor-mounted switch complex (C ring), located at the base of the basal body. This complex interacts with the CheY and CheZ chemotaxis proteins, in addition to contacting components of the motor that determine the direction of flagellar rotation.</text>
</comment>
<dbReference type="Pfam" id="PF02154">
    <property type="entry name" value="FliM"/>
    <property type="match status" value="1"/>
</dbReference>
<evidence type="ECO:0000313" key="13">
    <source>
        <dbReference type="EMBL" id="CDH47139.1"/>
    </source>
</evidence>
<evidence type="ECO:0000256" key="6">
    <source>
        <dbReference type="ARBA" id="ARBA00022779"/>
    </source>
</evidence>
<evidence type="ECO:0000259" key="12">
    <source>
        <dbReference type="Pfam" id="PF01052"/>
    </source>
</evidence>
<evidence type="ECO:0000256" key="11">
    <source>
        <dbReference type="PIRNR" id="PIRNR002888"/>
    </source>
</evidence>
<keyword evidence="8 11" id="KW-0975">Bacterial flagellum</keyword>
<dbReference type="Pfam" id="PF01052">
    <property type="entry name" value="FliMN_C"/>
    <property type="match status" value="1"/>
</dbReference>
<evidence type="ECO:0000256" key="10">
    <source>
        <dbReference type="NCBIfam" id="TIGR01397"/>
    </source>
</evidence>
<evidence type="ECO:0000256" key="4">
    <source>
        <dbReference type="ARBA" id="ARBA00022500"/>
    </source>
</evidence>
<proteinExistence type="inferred from homology"/>
<keyword evidence="3 11" id="KW-1003">Cell membrane</keyword>
<dbReference type="GO" id="GO:0071978">
    <property type="term" value="P:bacterial-type flagellum-dependent swarming motility"/>
    <property type="evidence" value="ECO:0007669"/>
    <property type="project" value="TreeGrafter"/>
</dbReference>
<dbReference type="PANTHER" id="PTHR30034">
    <property type="entry name" value="FLAGELLAR MOTOR SWITCH PROTEIN FLIM"/>
    <property type="match status" value="1"/>
</dbReference>
<dbReference type="PRINTS" id="PR00955">
    <property type="entry name" value="FLGMOTORFLIM"/>
</dbReference>
<dbReference type="GO" id="GO:0005886">
    <property type="term" value="C:plasma membrane"/>
    <property type="evidence" value="ECO:0007669"/>
    <property type="project" value="UniProtKB-SubCell"/>
</dbReference>
<dbReference type="GO" id="GO:0050918">
    <property type="term" value="P:positive chemotaxis"/>
    <property type="evidence" value="ECO:0007669"/>
    <property type="project" value="TreeGrafter"/>
</dbReference>
<evidence type="ECO:0000256" key="5">
    <source>
        <dbReference type="ARBA" id="ARBA00022519"/>
    </source>
</evidence>
<dbReference type="PANTHER" id="PTHR30034:SF3">
    <property type="entry name" value="FLAGELLAR MOTOR SWITCH PROTEIN FLIM"/>
    <property type="match status" value="1"/>
</dbReference>
<evidence type="ECO:0000313" key="14">
    <source>
        <dbReference type="Proteomes" id="UP000019184"/>
    </source>
</evidence>
<reference evidence="13 14" key="1">
    <citation type="journal article" date="2014" name="ISME J.">
        <title>Candidatus Competibacter-lineage genomes retrieved from metagenomes reveal functional metabolic diversity.</title>
        <authorList>
            <person name="McIlroy S.J."/>
            <person name="Albertsen M."/>
            <person name="Andresen E.K."/>
            <person name="Saunders A.M."/>
            <person name="Kristiansen R."/>
            <person name="Stokholm-Bjerregaard M."/>
            <person name="Nielsen K.L."/>
            <person name="Nielsen P.H."/>
        </authorList>
    </citation>
    <scope>NUCLEOTIDE SEQUENCE [LARGE SCALE GENOMIC DNA]</scope>
    <source>
        <strain evidence="13 14">Run_B_J11</strain>
    </source>
</reference>
<dbReference type="InterPro" id="IPR028976">
    <property type="entry name" value="CheC-like_sf"/>
</dbReference>
<dbReference type="RefSeq" id="WP_034435895.1">
    <property type="nucleotide sequence ID" value="NZ_CBTK010000294.1"/>
</dbReference>
<dbReference type="CDD" id="cd17908">
    <property type="entry name" value="FliM"/>
    <property type="match status" value="1"/>
</dbReference>
<comment type="caution">
    <text evidence="13">The sequence shown here is derived from an EMBL/GenBank/DDBJ whole genome shotgun (WGS) entry which is preliminary data.</text>
</comment>
<dbReference type="InterPro" id="IPR036429">
    <property type="entry name" value="SpoA-like_sf"/>
</dbReference>
<sequence>MSTDQFLTPDERAALMEVVSKKVRGTGSGSSAFLDGALPYDLSSQDYTVSSLLPVLDTIHERFAHRLRIGLFELVRRDLIVTVGSIEKRSYTDLTTSLSVPCSVNVIGMAPLSGPALLIFDQELIFMIVDTFFGGTGRPYKAASARDFTTTETRFIQRLIQLAFGCLEGAWEPFTKITCDHQGSETKPQFITALNPTELLAVSSVHISRDTISGIMHLALPYSILEPIRENLLNSLCKEHPNPSERLTERLREGVRDSQVDVRCFLAGFELMLSELLALGIGDVIPVNIPPKAILQVEDVPIYSGHYGVAQGWRALKIEQNLGLPGEWTEPPAAAPAHDFAPFTAKV</sequence>
<comment type="subcellular location">
    <subcellularLocation>
        <location evidence="11">Cell inner membrane</location>
        <topology evidence="11">Peripheral membrane protein</topology>
    </subcellularLocation>
    <subcellularLocation>
        <location evidence="11">Bacterial flagellum basal body</location>
    </subcellularLocation>
</comment>